<evidence type="ECO:0000313" key="11">
    <source>
        <dbReference type="Proteomes" id="UP000244905"/>
    </source>
</evidence>
<evidence type="ECO:0000256" key="1">
    <source>
        <dbReference type="ARBA" id="ARBA00004162"/>
    </source>
</evidence>
<keyword evidence="5 9" id="KW-0653">Protein transport</keyword>
<dbReference type="GO" id="GO:0008320">
    <property type="term" value="F:protein transmembrane transporter activity"/>
    <property type="evidence" value="ECO:0007669"/>
    <property type="project" value="UniProtKB-UniRule"/>
</dbReference>
<dbReference type="GO" id="GO:0043953">
    <property type="term" value="P:protein transport by the Tat complex"/>
    <property type="evidence" value="ECO:0007669"/>
    <property type="project" value="UniProtKB-UniRule"/>
</dbReference>
<protein>
    <recommendedName>
        <fullName evidence="9">Sec-independent protein translocase protein TatA</fullName>
    </recommendedName>
</protein>
<gene>
    <name evidence="9" type="primary">tatA</name>
    <name evidence="10" type="ORF">C5O23_01995</name>
</gene>
<dbReference type="PRINTS" id="PR01506">
    <property type="entry name" value="TATBPROTEIN"/>
</dbReference>
<proteinExistence type="inferred from homology"/>
<dbReference type="Gene3D" id="1.20.5.3310">
    <property type="match status" value="1"/>
</dbReference>
<evidence type="ECO:0000256" key="6">
    <source>
        <dbReference type="ARBA" id="ARBA00022989"/>
    </source>
</evidence>
<comment type="caution">
    <text evidence="10">The sequence shown here is derived from an EMBL/GenBank/DDBJ whole genome shotgun (WGS) entry which is preliminary data.</text>
</comment>
<reference evidence="11" key="1">
    <citation type="submission" date="2018-02" db="EMBL/GenBank/DDBJ databases">
        <authorList>
            <person name="Clavel T."/>
            <person name="Strowig T."/>
        </authorList>
    </citation>
    <scope>NUCLEOTIDE SEQUENCE [LARGE SCALE GENOMIC DNA]</scope>
    <source>
        <strain evidence="11">DSM 103720</strain>
    </source>
</reference>
<dbReference type="GO" id="GO:0033281">
    <property type="term" value="C:TAT protein transport complex"/>
    <property type="evidence" value="ECO:0007669"/>
    <property type="project" value="UniProtKB-UniRule"/>
</dbReference>
<dbReference type="GeneID" id="82525121"/>
<keyword evidence="6 9" id="KW-1133">Transmembrane helix</keyword>
<comment type="function">
    <text evidence="9">Part of the twin-arginine translocation (Tat) system that transports large folded proteins containing a characteristic twin-arginine motif in their signal peptide across membranes. TatA could form the protein-conducting channel of the Tat system.</text>
</comment>
<comment type="similarity">
    <text evidence="9">Belongs to the TatA/E family.</text>
</comment>
<dbReference type="HAMAP" id="MF_00236">
    <property type="entry name" value="TatA_E"/>
    <property type="match status" value="1"/>
</dbReference>
<dbReference type="Pfam" id="PF02416">
    <property type="entry name" value="TatA_B_E"/>
    <property type="match status" value="1"/>
</dbReference>
<comment type="subunit">
    <text evidence="9">Forms a complex with TatC.</text>
</comment>
<comment type="subcellular location">
    <subcellularLocation>
        <location evidence="1 9">Cell membrane</location>
        <topology evidence="1 9">Single-pass membrane protein</topology>
    </subcellularLocation>
</comment>
<name>A0A2V1ISD5_9BACT</name>
<keyword evidence="8 9" id="KW-0472">Membrane</keyword>
<accession>A0A2V1ISD5</accession>
<feature type="transmembrane region" description="Helical" evidence="9">
    <location>
        <begin position="6"/>
        <end position="26"/>
    </location>
</feature>
<dbReference type="InterPro" id="IPR006312">
    <property type="entry name" value="TatA/E"/>
</dbReference>
<keyword evidence="3 9" id="KW-1003">Cell membrane</keyword>
<dbReference type="AlphaFoldDB" id="A0A2V1ISD5"/>
<evidence type="ECO:0000256" key="8">
    <source>
        <dbReference type="ARBA" id="ARBA00023136"/>
    </source>
</evidence>
<evidence type="ECO:0000256" key="2">
    <source>
        <dbReference type="ARBA" id="ARBA00022448"/>
    </source>
</evidence>
<evidence type="ECO:0000256" key="3">
    <source>
        <dbReference type="ARBA" id="ARBA00022475"/>
    </source>
</evidence>
<keyword evidence="2 9" id="KW-0813">Transport</keyword>
<keyword evidence="7 9" id="KW-0811">Translocation</keyword>
<organism evidence="10 11">
    <name type="scientific">Duncaniella muris</name>
    <dbReference type="NCBI Taxonomy" id="2094150"/>
    <lineage>
        <taxon>Bacteria</taxon>
        <taxon>Pseudomonadati</taxon>
        <taxon>Bacteroidota</taxon>
        <taxon>Bacteroidia</taxon>
        <taxon>Bacteroidales</taxon>
        <taxon>Muribaculaceae</taxon>
        <taxon>Duncaniella</taxon>
    </lineage>
</organism>
<evidence type="ECO:0000313" key="10">
    <source>
        <dbReference type="EMBL" id="PWB03939.1"/>
    </source>
</evidence>
<dbReference type="PANTHER" id="PTHR42982:SF1">
    <property type="entry name" value="SEC-INDEPENDENT PROTEIN TRANSLOCASE PROTEIN TATA"/>
    <property type="match status" value="1"/>
</dbReference>
<evidence type="ECO:0000256" key="4">
    <source>
        <dbReference type="ARBA" id="ARBA00022692"/>
    </source>
</evidence>
<evidence type="ECO:0000256" key="7">
    <source>
        <dbReference type="ARBA" id="ARBA00023010"/>
    </source>
</evidence>
<dbReference type="InterPro" id="IPR003369">
    <property type="entry name" value="TatA/B/E"/>
</dbReference>
<keyword evidence="4 9" id="KW-0812">Transmembrane</keyword>
<dbReference type="Proteomes" id="UP000244905">
    <property type="component" value="Unassembled WGS sequence"/>
</dbReference>
<keyword evidence="11" id="KW-1185">Reference proteome</keyword>
<dbReference type="RefSeq" id="WP_107031283.1">
    <property type="nucleotide sequence ID" value="NZ_CAJSYL010000038.1"/>
</dbReference>
<sequence>MTPCIFNLGTGEIIVILVVVLLLFGAKRIPELARSMGKGISQFKQGMNDAVSEIKDNTTENSDKSAAEK</sequence>
<evidence type="ECO:0000256" key="5">
    <source>
        <dbReference type="ARBA" id="ARBA00022927"/>
    </source>
</evidence>
<dbReference type="PANTHER" id="PTHR42982">
    <property type="entry name" value="SEC-INDEPENDENT PROTEIN TRANSLOCASE PROTEIN TATA"/>
    <property type="match status" value="1"/>
</dbReference>
<dbReference type="EMBL" id="PUEC01000003">
    <property type="protein sequence ID" value="PWB03939.1"/>
    <property type="molecule type" value="Genomic_DNA"/>
</dbReference>
<evidence type="ECO:0000256" key="9">
    <source>
        <dbReference type="HAMAP-Rule" id="MF_00236"/>
    </source>
</evidence>
<dbReference type="NCBIfam" id="TIGR01411">
    <property type="entry name" value="tatAE"/>
    <property type="match status" value="1"/>
</dbReference>